<dbReference type="PANTHER" id="PTHR44196">
    <property type="entry name" value="DEHYDROGENASE/REDUCTASE SDR FAMILY MEMBER 7B"/>
    <property type="match status" value="1"/>
</dbReference>
<dbReference type="InterPro" id="IPR057326">
    <property type="entry name" value="KR_dom"/>
</dbReference>
<dbReference type="GO" id="GO:0016491">
    <property type="term" value="F:oxidoreductase activity"/>
    <property type="evidence" value="ECO:0007669"/>
    <property type="project" value="UniProtKB-KW"/>
</dbReference>
<dbReference type="PRINTS" id="PR00081">
    <property type="entry name" value="GDHRDH"/>
</dbReference>
<gene>
    <name evidence="6" type="ORF">A6V36_19880</name>
    <name evidence="5" type="ORF">A6V37_28830</name>
</gene>
<evidence type="ECO:0000313" key="8">
    <source>
        <dbReference type="Proteomes" id="UP000078116"/>
    </source>
</evidence>
<dbReference type="Proteomes" id="UP000077961">
    <property type="component" value="Unassembled WGS sequence"/>
</dbReference>
<dbReference type="PRINTS" id="PR00080">
    <property type="entry name" value="SDRFAMILY"/>
</dbReference>
<evidence type="ECO:0000313" key="6">
    <source>
        <dbReference type="EMBL" id="OAJ63099.1"/>
    </source>
</evidence>
<keyword evidence="7" id="KW-1185">Reference proteome</keyword>
<dbReference type="SMART" id="SM00822">
    <property type="entry name" value="PKS_KR"/>
    <property type="match status" value="1"/>
</dbReference>
<name>A0A1A9N5N0_9BURK</name>
<dbReference type="Proteomes" id="UP000078116">
    <property type="component" value="Unassembled WGS sequence"/>
</dbReference>
<sequence length="256" mass="27460">MQTSGNTILITGGGSGIGRALAEAFHRRDNRVIVAGRRASALEDVARANPGIETVVLDVSDPQDIARVAAKIAAEYPTLNALINNAGIMQPEDWRTNDINVSIAEATIATNLLAPIRLTAALLPVLRKQARSTVLTVSSGLAFLPLALTPTYSATKAAIHSFSESLRYQFAGTGVDVVEIVPPYVQTELMGEQQASDANAMPLAEFIDEVMSILDTQPDVREVLVKRVLPLRFAAEQGYDGYSKQFTGLNDHFAGK</sequence>
<evidence type="ECO:0000256" key="1">
    <source>
        <dbReference type="ARBA" id="ARBA00006484"/>
    </source>
</evidence>
<protein>
    <submittedName>
        <fullName evidence="5">Oxidoreductase</fullName>
    </submittedName>
</protein>
<dbReference type="Pfam" id="PF00106">
    <property type="entry name" value="adh_short"/>
    <property type="match status" value="1"/>
</dbReference>
<organism evidence="5 8">
    <name type="scientific">Paraburkholderia ginsengiterrae</name>
    <dbReference type="NCBI Taxonomy" id="1462993"/>
    <lineage>
        <taxon>Bacteria</taxon>
        <taxon>Pseudomonadati</taxon>
        <taxon>Pseudomonadota</taxon>
        <taxon>Betaproteobacteria</taxon>
        <taxon>Burkholderiales</taxon>
        <taxon>Burkholderiaceae</taxon>
        <taxon>Paraburkholderia</taxon>
    </lineage>
</organism>
<dbReference type="InterPro" id="IPR020904">
    <property type="entry name" value="Sc_DH/Rdtase_CS"/>
</dbReference>
<dbReference type="PROSITE" id="PS00061">
    <property type="entry name" value="ADH_SHORT"/>
    <property type="match status" value="1"/>
</dbReference>
<comment type="caution">
    <text evidence="5">The sequence shown here is derived from an EMBL/GenBank/DDBJ whole genome shotgun (WGS) entry which is preliminary data.</text>
</comment>
<dbReference type="PANTHER" id="PTHR44196:SF1">
    <property type="entry name" value="DEHYDROGENASE_REDUCTASE SDR FAMILY MEMBER 7B"/>
    <property type="match status" value="1"/>
</dbReference>
<dbReference type="Gene3D" id="3.40.50.720">
    <property type="entry name" value="NAD(P)-binding Rossmann-like Domain"/>
    <property type="match status" value="1"/>
</dbReference>
<feature type="domain" description="Ketoreductase" evidence="4">
    <location>
        <begin position="6"/>
        <end position="186"/>
    </location>
</feature>
<reference evidence="7 8" key="1">
    <citation type="submission" date="2016-04" db="EMBL/GenBank/DDBJ databases">
        <title>Reclassification of Paraburkholderia panaciterrae (Farh et al. 2015) Dobritsa &amp; Samadpour 2016 as a later homotypic synonym of Paraburkholderia ginsengiterrae (Farh et al. 2015) Dobritsa &amp; Samadpour 2016.</title>
        <authorList>
            <person name="Dobritsa A.P."/>
            <person name="Kutumbaka K."/>
            <person name="Samadpour M."/>
        </authorList>
    </citation>
    <scope>NUCLEOTIDE SEQUENCE [LARGE SCALE GENOMIC DNA]</scope>
    <source>
        <strain evidence="5 8">DCY85</strain>
        <strain evidence="6 7">DCY85-1</strain>
    </source>
</reference>
<evidence type="ECO:0000313" key="7">
    <source>
        <dbReference type="Proteomes" id="UP000077961"/>
    </source>
</evidence>
<dbReference type="InterPro" id="IPR036291">
    <property type="entry name" value="NAD(P)-bd_dom_sf"/>
</dbReference>
<dbReference type="STRING" id="1462993.A6V36_19880"/>
<dbReference type="RefSeq" id="WP_064265462.1">
    <property type="nucleotide sequence ID" value="NZ_LXJZ01000030.1"/>
</dbReference>
<comment type="similarity">
    <text evidence="1 3">Belongs to the short-chain dehydrogenases/reductases (SDR) family.</text>
</comment>
<evidence type="ECO:0000256" key="3">
    <source>
        <dbReference type="RuleBase" id="RU000363"/>
    </source>
</evidence>
<dbReference type="AlphaFoldDB" id="A0A1A9N5N0"/>
<keyword evidence="2" id="KW-0560">Oxidoreductase</keyword>
<proteinExistence type="inferred from homology"/>
<evidence type="ECO:0000313" key="5">
    <source>
        <dbReference type="EMBL" id="OAJ57903.1"/>
    </source>
</evidence>
<evidence type="ECO:0000259" key="4">
    <source>
        <dbReference type="SMART" id="SM00822"/>
    </source>
</evidence>
<dbReference type="GO" id="GO:0016020">
    <property type="term" value="C:membrane"/>
    <property type="evidence" value="ECO:0007669"/>
    <property type="project" value="TreeGrafter"/>
</dbReference>
<dbReference type="CDD" id="cd05370">
    <property type="entry name" value="SDR_c2"/>
    <property type="match status" value="1"/>
</dbReference>
<accession>A0A1A9N5N0</accession>
<dbReference type="SUPFAM" id="SSF51735">
    <property type="entry name" value="NAD(P)-binding Rossmann-fold domains"/>
    <property type="match status" value="1"/>
</dbReference>
<dbReference type="EMBL" id="LXKA01000320">
    <property type="protein sequence ID" value="OAJ57903.1"/>
    <property type="molecule type" value="Genomic_DNA"/>
</dbReference>
<dbReference type="OrthoDB" id="9810734at2"/>
<dbReference type="EMBL" id="LXJZ01000030">
    <property type="protein sequence ID" value="OAJ63099.1"/>
    <property type="molecule type" value="Genomic_DNA"/>
</dbReference>
<evidence type="ECO:0000256" key="2">
    <source>
        <dbReference type="ARBA" id="ARBA00023002"/>
    </source>
</evidence>
<dbReference type="InterPro" id="IPR002347">
    <property type="entry name" value="SDR_fam"/>
</dbReference>